<keyword evidence="1" id="KW-0732">Signal</keyword>
<reference evidence="2 3" key="1">
    <citation type="submission" date="2022-04" db="EMBL/GenBank/DDBJ databases">
        <authorList>
            <person name="Grouzdev D.S."/>
            <person name="Pantiukh K.S."/>
            <person name="Krutkina M.S."/>
        </authorList>
    </citation>
    <scope>NUCLEOTIDE SEQUENCE [LARGE SCALE GENOMIC DNA]</scope>
    <source>
        <strain evidence="2 3">6x-1</strain>
    </source>
</reference>
<sequence>MNARKSKESRAAGRAGVNRAGAGVLLLAAMLLATPSQAGSQPFAGRNNAPANATAAAKDPLCASYGPGFVRVAGGSTCVRVSGSVQSDAYVGSGNTSVSGSATAPALTTK</sequence>
<comment type="caution">
    <text evidence="2">The sequence shown here is derived from an EMBL/GenBank/DDBJ whole genome shotgun (WGS) entry which is preliminary data.</text>
</comment>
<feature type="signal peptide" evidence="1">
    <location>
        <begin position="1"/>
        <end position="38"/>
    </location>
</feature>
<name>A0ABT0DAF2_9HYPH</name>
<accession>A0ABT0DAF2</accession>
<dbReference type="RefSeq" id="WP_247028429.1">
    <property type="nucleotide sequence ID" value="NZ_JALKCH010000005.1"/>
</dbReference>
<evidence type="ECO:0000256" key="1">
    <source>
        <dbReference type="SAM" id="SignalP"/>
    </source>
</evidence>
<proteinExistence type="predicted"/>
<gene>
    <name evidence="2" type="ORF">MWN34_08325</name>
</gene>
<dbReference type="EMBL" id="JALKCH010000005">
    <property type="protein sequence ID" value="MCK0196917.1"/>
    <property type="molecule type" value="Genomic_DNA"/>
</dbReference>
<evidence type="ECO:0000313" key="2">
    <source>
        <dbReference type="EMBL" id="MCK0196917.1"/>
    </source>
</evidence>
<keyword evidence="3" id="KW-1185">Reference proteome</keyword>
<evidence type="ECO:0000313" key="3">
    <source>
        <dbReference type="Proteomes" id="UP001203284"/>
    </source>
</evidence>
<evidence type="ECO:0008006" key="4">
    <source>
        <dbReference type="Google" id="ProtNLM"/>
    </source>
</evidence>
<organism evidence="2 3">
    <name type="scientific">Ancylobacter crimeensis</name>
    <dbReference type="NCBI Taxonomy" id="2579147"/>
    <lineage>
        <taxon>Bacteria</taxon>
        <taxon>Pseudomonadati</taxon>
        <taxon>Pseudomonadota</taxon>
        <taxon>Alphaproteobacteria</taxon>
        <taxon>Hyphomicrobiales</taxon>
        <taxon>Xanthobacteraceae</taxon>
        <taxon>Ancylobacter</taxon>
    </lineage>
</organism>
<dbReference type="Proteomes" id="UP001203284">
    <property type="component" value="Unassembled WGS sequence"/>
</dbReference>
<feature type="chain" id="PRO_5045405161" description="Porin" evidence="1">
    <location>
        <begin position="39"/>
        <end position="110"/>
    </location>
</feature>
<protein>
    <recommendedName>
        <fullName evidence="4">Porin</fullName>
    </recommendedName>
</protein>